<accession>A0ACC4UCA6</accession>
<evidence type="ECO:0000313" key="1">
    <source>
        <dbReference type="EMBL" id="KKO80626.1"/>
    </source>
</evidence>
<protein>
    <submittedName>
        <fullName evidence="1">Uncharacterized protein</fullName>
    </submittedName>
</protein>
<comment type="caution">
    <text evidence="1">The sequence shown here is derived from an EMBL/GenBank/DDBJ whole genome shotgun (WGS) entry which is preliminary data.</text>
</comment>
<sequence length="488" mass="53285">MTASLIVPDTGVQTPRVEVHPLFASSVGDDAVSWVREVAGMTLLPWQEYVLSRMLNMRGDGKWAAPDVGLVVPRQNGKGEIIIARELFGLFMLREKKIVHTAHEFKSAKEGLVKLQGVIARNPDLASMVDIKTGNMDPGVYWKPSRRGEPSPRAIQFLARSSGSGRGFTADLLVMDEAFAVSREMVDAMEPTMGAVPNAQTLWASSAGFAYSHHLAALRKRALEGDAESLAYFEWSVDESDFDPGDPREWAKANPSAGYLMSWDFLSRRFKTSKAGENLAGFAREHLGVWEMHASNSELPEAKWRRGLVESSVIEGDRIVVSVDVSAARRASVVVTGVTADGRFQSEVVWNDEVGPDLVAAVSRLVERWDVLGVVLDASGPAGQWLGSLSEAGVEVKALGLRQVAQADGAFKEKVIAGRFVHVGQKVLDHAALSGVAKRAGDLWVFDRNSDLADMTPLKAVSLGVSHFEYLVGREVRQLESVGESWFW</sequence>
<name>A0ACC4UCA6_9CORY</name>
<dbReference type="Proteomes" id="UP000034245">
    <property type="component" value="Unassembled WGS sequence"/>
</dbReference>
<evidence type="ECO:0000313" key="2">
    <source>
        <dbReference type="Proteomes" id="UP000034245"/>
    </source>
</evidence>
<proteinExistence type="predicted"/>
<dbReference type="EMBL" id="LAYQ01000008">
    <property type="protein sequence ID" value="KKO80626.1"/>
    <property type="molecule type" value="Genomic_DNA"/>
</dbReference>
<gene>
    <name evidence="1" type="ORF">WU87_03180</name>
</gene>
<organism evidence="1 2">
    <name type="scientific">Corynebacterium minutissimum</name>
    <dbReference type="NCBI Taxonomy" id="38301"/>
    <lineage>
        <taxon>Bacteria</taxon>
        <taxon>Bacillati</taxon>
        <taxon>Actinomycetota</taxon>
        <taxon>Actinomycetes</taxon>
        <taxon>Mycobacteriales</taxon>
        <taxon>Corynebacteriaceae</taxon>
        <taxon>Corynebacterium</taxon>
    </lineage>
</organism>
<keyword evidence="2" id="KW-1185">Reference proteome</keyword>
<reference evidence="1" key="1">
    <citation type="submission" date="2015-04" db="EMBL/GenBank/DDBJ databases">
        <title>Draft Genome Sequences of Three Species of Emerging Human-Pathogenic Corynebacteria.</title>
        <authorList>
            <person name="Pacheco L.G."/>
            <person name="Mattos-Guaraldi A.L."/>
            <person name="Santos C.S."/>
            <person name="Veras A.O."/>
            <person name="Guimaraes L.C."/>
            <person name="Abreu V."/>
            <person name="Pereira F.L."/>
            <person name="Soares S.C."/>
            <person name="Dorella F.A."/>
            <person name="Carvalho A.F."/>
            <person name="Leal C.G."/>
            <person name="Figueiredo H.C."/>
            <person name="Ramos J.N."/>
            <person name="Vieira V."/>
            <person name="Farfour E."/>
            <person name="Guiso N."/>
            <person name="Hirata R.Jr."/>
            <person name="Ramos R.T."/>
            <person name="Azevedo V."/>
            <person name="Silva A."/>
        </authorList>
    </citation>
    <scope>NUCLEOTIDE SEQUENCE</scope>
    <source>
        <strain evidence="1">1941</strain>
    </source>
</reference>